<feature type="region of interest" description="Disordered" evidence="1">
    <location>
        <begin position="323"/>
        <end position="436"/>
    </location>
</feature>
<feature type="compositionally biased region" description="Low complexity" evidence="1">
    <location>
        <begin position="351"/>
        <end position="360"/>
    </location>
</feature>
<sequence>MAEGTDDRALPVTEELARARTALDAGDLTHAAGHLAGALARAPTMPEVHETLARLATASGSGGLDLFPLQHHTFVGAVVARAHLLAAAGRPAEGLDLLVAASAHAPGTNWAGVPWVTSPDLAERIGPDQAARVLMQVCAAAPDPVPPADRAALAPYLTLAHNAVTVHPEHALLLGTASALARRVGEVPLAVRWATRGVRAAPSKMGEVWLGYALRSAGRTREGLAALRRAVDHDPDDLAVYADIAGTLADHGRLEEALGWIEQALVRNPSFDCAVHTAHRLRFQRDGEVRHLVALADFIRDNPDDSHEHADLAECCRGRPWLGQLTPPPTADPALAPPSANSGIASPPTDPSTTSPSTDSGVASRPTDRALVSPPTDPALVSPPTDPAIVSPPAESDVASPSNGSVARPESSPAGGADPVRSAARRVPSPPSAEAARRLRELAHPAWPHPPAAYDTAVALATLDLTDLLGLLAHPPETPQTALGRVLSGQDPALWVRCVRVWTCLGLLHHRTDEPWASSTRRRVLVELAQAAEVTEAALFALVTAAWVDPAVRPDVARVVAERLTAVAEAAQAGRVSMAVSLAHLALATPDLDPDSLALARTLARVPARPGRGVLRALLRRLLRPFRPRLPGPPPP</sequence>
<dbReference type="AlphaFoldDB" id="A0A4R0GPQ2"/>
<evidence type="ECO:0000256" key="1">
    <source>
        <dbReference type="SAM" id="MobiDB-lite"/>
    </source>
</evidence>
<dbReference type="Proteomes" id="UP000292274">
    <property type="component" value="Unassembled WGS sequence"/>
</dbReference>
<comment type="caution">
    <text evidence="2">The sequence shown here is derived from an EMBL/GenBank/DDBJ whole genome shotgun (WGS) entry which is preliminary data.</text>
</comment>
<protein>
    <submittedName>
        <fullName evidence="2">Tetratricopeptide repeat protein</fullName>
    </submittedName>
</protein>
<dbReference type="EMBL" id="SJJR01000006">
    <property type="protein sequence ID" value="TCB97679.1"/>
    <property type="molecule type" value="Genomic_DNA"/>
</dbReference>
<gene>
    <name evidence="2" type="ORF">E0H26_12300</name>
</gene>
<dbReference type="SUPFAM" id="SSF48452">
    <property type="entry name" value="TPR-like"/>
    <property type="match status" value="1"/>
</dbReference>
<dbReference type="Pfam" id="PF14559">
    <property type="entry name" value="TPR_19"/>
    <property type="match status" value="1"/>
</dbReference>
<evidence type="ECO:0000313" key="2">
    <source>
        <dbReference type="EMBL" id="TCB97679.1"/>
    </source>
</evidence>
<dbReference type="InterPro" id="IPR011990">
    <property type="entry name" value="TPR-like_helical_dom_sf"/>
</dbReference>
<dbReference type="RefSeq" id="WP_131303721.1">
    <property type="nucleotide sequence ID" value="NZ_SJJR01000006.1"/>
</dbReference>
<accession>A0A4R0GPQ2</accession>
<dbReference type="OrthoDB" id="2493140at2"/>
<proteinExistence type="predicted"/>
<reference evidence="2 3" key="1">
    <citation type="submission" date="2019-02" db="EMBL/GenBank/DDBJ databases">
        <title>Jishengella sp. nov., isolated from a root of Zingiber montanum.</title>
        <authorList>
            <person name="Kuncharoen N."/>
            <person name="Kudo T."/>
            <person name="Masahiro Y."/>
            <person name="Ohkuma M."/>
            <person name="Tanasupawat S."/>
        </authorList>
    </citation>
    <scope>NUCLEOTIDE SEQUENCE [LARGE SCALE GENOMIC DNA]</scope>
    <source>
        <strain evidence="2 3">PLAI 1-1</strain>
    </source>
</reference>
<keyword evidence="3" id="KW-1185">Reference proteome</keyword>
<organism evidence="2 3">
    <name type="scientific">Micromonospora zingiberis</name>
    <dbReference type="NCBI Taxonomy" id="2053011"/>
    <lineage>
        <taxon>Bacteria</taxon>
        <taxon>Bacillati</taxon>
        <taxon>Actinomycetota</taxon>
        <taxon>Actinomycetes</taxon>
        <taxon>Micromonosporales</taxon>
        <taxon>Micromonosporaceae</taxon>
        <taxon>Micromonospora</taxon>
    </lineage>
</organism>
<evidence type="ECO:0000313" key="3">
    <source>
        <dbReference type="Proteomes" id="UP000292274"/>
    </source>
</evidence>
<name>A0A4R0GPQ2_9ACTN</name>
<dbReference type="Gene3D" id="1.25.40.10">
    <property type="entry name" value="Tetratricopeptide repeat domain"/>
    <property type="match status" value="1"/>
</dbReference>